<evidence type="ECO:0000256" key="2">
    <source>
        <dbReference type="ARBA" id="ARBA00022603"/>
    </source>
</evidence>
<gene>
    <name evidence="6" type="ORF">BOCO_0598</name>
</gene>
<keyword evidence="7" id="KW-1185">Reference proteome</keyword>
<sequence>MQSVSLGLAHYYTSSMPQNRELIDNPRSQRIRHVAELSDRRYRKRYGRFLVEGPQSVREAVACVPHCLSDIYAEVHSSGSLQPVSTVVAQILNQAMEQAPDTYIHYVSKRAIQAISKDAQGIVAVGKLSPIATSLDTLEADLDSLSPGWAEPFNVAALWQVRDPGNAGTIIRTADAAGVQALLLVDDCVDPYNPKVVRSTAGSIFHIPIIQVSTEGFFSWAQERELPIVAADVYGTAERSPVDLRTFVRQRKEASTDRQVILFGNEARGLPEEILKQADQIVSIPIFGKAESLNLATSAAVMLYTLSMSSRLERM</sequence>
<dbReference type="InterPro" id="IPR029064">
    <property type="entry name" value="Ribosomal_eL30-like_sf"/>
</dbReference>
<dbReference type="Proteomes" id="UP000216004">
    <property type="component" value="Unassembled WGS sequence"/>
</dbReference>
<accession>A0A261ETA0</accession>
<dbReference type="SUPFAM" id="SSF75217">
    <property type="entry name" value="alpha/beta knot"/>
    <property type="match status" value="1"/>
</dbReference>
<evidence type="ECO:0000259" key="4">
    <source>
        <dbReference type="Pfam" id="PF00588"/>
    </source>
</evidence>
<evidence type="ECO:0000313" key="7">
    <source>
        <dbReference type="Proteomes" id="UP000216004"/>
    </source>
</evidence>
<feature type="domain" description="MRM3-like substrate binding" evidence="5">
    <location>
        <begin position="29"/>
        <end position="117"/>
    </location>
</feature>
<comment type="similarity">
    <text evidence="1">Belongs to the class IV-like SAM-binding methyltransferase superfamily. RNA methyltransferase TrmH family.</text>
</comment>
<organism evidence="6 7">
    <name type="scientific">Bombiscardovia coagulans</name>
    <dbReference type="NCBI Taxonomy" id="686666"/>
    <lineage>
        <taxon>Bacteria</taxon>
        <taxon>Bacillati</taxon>
        <taxon>Actinomycetota</taxon>
        <taxon>Actinomycetes</taxon>
        <taxon>Bifidobacteriales</taxon>
        <taxon>Bifidobacteriaceae</taxon>
        <taxon>Bombiscardovia</taxon>
    </lineage>
</organism>
<comment type="caution">
    <text evidence="6">The sequence shown here is derived from an EMBL/GenBank/DDBJ whole genome shotgun (WGS) entry which is preliminary data.</text>
</comment>
<dbReference type="PANTHER" id="PTHR43191">
    <property type="entry name" value="RRNA METHYLTRANSFERASE 3"/>
    <property type="match status" value="1"/>
</dbReference>
<dbReference type="InterPro" id="IPR051259">
    <property type="entry name" value="rRNA_Methyltransferase"/>
</dbReference>
<name>A0A261ETA0_9BIFI</name>
<dbReference type="Gene3D" id="3.40.1280.10">
    <property type="match status" value="1"/>
</dbReference>
<dbReference type="PANTHER" id="PTHR43191:SF2">
    <property type="entry name" value="RRNA METHYLTRANSFERASE 3, MITOCHONDRIAL"/>
    <property type="match status" value="1"/>
</dbReference>
<dbReference type="EMBL" id="MWWS01000004">
    <property type="protein sequence ID" value="OZG50081.1"/>
    <property type="molecule type" value="Genomic_DNA"/>
</dbReference>
<dbReference type="Gene3D" id="3.30.1330.30">
    <property type="match status" value="1"/>
</dbReference>
<dbReference type="GO" id="GO:0008173">
    <property type="term" value="F:RNA methyltransferase activity"/>
    <property type="evidence" value="ECO:0007669"/>
    <property type="project" value="InterPro"/>
</dbReference>
<feature type="domain" description="tRNA/rRNA methyltransferase SpoU type" evidence="4">
    <location>
        <begin position="157"/>
        <end position="304"/>
    </location>
</feature>
<dbReference type="CDD" id="cd18095">
    <property type="entry name" value="SpoU-like_rRNA-MTase"/>
    <property type="match status" value="1"/>
</dbReference>
<dbReference type="GO" id="GO:0006396">
    <property type="term" value="P:RNA processing"/>
    <property type="evidence" value="ECO:0007669"/>
    <property type="project" value="InterPro"/>
</dbReference>
<dbReference type="SUPFAM" id="SSF55315">
    <property type="entry name" value="L30e-like"/>
    <property type="match status" value="1"/>
</dbReference>
<evidence type="ECO:0000256" key="1">
    <source>
        <dbReference type="ARBA" id="ARBA00007228"/>
    </source>
</evidence>
<evidence type="ECO:0000313" key="6">
    <source>
        <dbReference type="EMBL" id="OZG50081.1"/>
    </source>
</evidence>
<evidence type="ECO:0000259" key="5">
    <source>
        <dbReference type="Pfam" id="PF22435"/>
    </source>
</evidence>
<dbReference type="GO" id="GO:0003723">
    <property type="term" value="F:RNA binding"/>
    <property type="evidence" value="ECO:0007669"/>
    <property type="project" value="InterPro"/>
</dbReference>
<protein>
    <submittedName>
        <fullName evidence="6">rRNA methyltransferase</fullName>
    </submittedName>
</protein>
<reference evidence="6 7" key="1">
    <citation type="journal article" date="2017" name="BMC Genomics">
        <title>Comparative genomic and phylogenomic analyses of the Bifidobacteriaceae family.</title>
        <authorList>
            <person name="Lugli G.A."/>
            <person name="Milani C."/>
            <person name="Turroni F."/>
            <person name="Duranti S."/>
            <person name="Mancabelli L."/>
            <person name="Mangifesta M."/>
            <person name="Ferrario C."/>
            <person name="Modesto M."/>
            <person name="Mattarelli P."/>
            <person name="Jiri K."/>
            <person name="van Sinderen D."/>
            <person name="Ventura M."/>
        </authorList>
    </citation>
    <scope>NUCLEOTIDE SEQUENCE [LARGE SCALE GENOMIC DNA]</scope>
    <source>
        <strain evidence="6 7">DSM 22924</strain>
    </source>
</reference>
<dbReference type="GO" id="GO:0032259">
    <property type="term" value="P:methylation"/>
    <property type="evidence" value="ECO:0007669"/>
    <property type="project" value="UniProtKB-KW"/>
</dbReference>
<keyword evidence="2 6" id="KW-0489">Methyltransferase</keyword>
<evidence type="ECO:0000256" key="3">
    <source>
        <dbReference type="ARBA" id="ARBA00022679"/>
    </source>
</evidence>
<dbReference type="AlphaFoldDB" id="A0A261ETA0"/>
<keyword evidence="3 6" id="KW-0808">Transferase</keyword>
<dbReference type="InterPro" id="IPR029026">
    <property type="entry name" value="tRNA_m1G_MTases_N"/>
</dbReference>
<dbReference type="Pfam" id="PF00588">
    <property type="entry name" value="SpoU_methylase"/>
    <property type="match status" value="1"/>
</dbReference>
<dbReference type="InterPro" id="IPR053888">
    <property type="entry name" value="MRM3-like_sub_bind"/>
</dbReference>
<dbReference type="Pfam" id="PF22435">
    <property type="entry name" value="MRM3-like_sub_bind"/>
    <property type="match status" value="1"/>
</dbReference>
<proteinExistence type="inferred from homology"/>
<dbReference type="InterPro" id="IPR001537">
    <property type="entry name" value="SpoU_MeTrfase"/>
</dbReference>
<dbReference type="InterPro" id="IPR029028">
    <property type="entry name" value="Alpha/beta_knot_MTases"/>
</dbReference>